<accession>A0A068U8K4</accession>
<dbReference type="Gramene" id="CDP04875">
    <property type="protein sequence ID" value="CDP04875"/>
    <property type="gene ID" value="GSCOC_T00019668001"/>
</dbReference>
<dbReference type="Proteomes" id="UP000295252">
    <property type="component" value="Chromosome III"/>
</dbReference>
<sequence>MSVKNQQICTQSKVTTSPKNYQKRRNSIPVIIYSMHIQKLRPISTKTTLDEAAAVPFQTPGKN</sequence>
<dbReference type="AlphaFoldDB" id="A0A068U8K4"/>
<organism evidence="2 3">
    <name type="scientific">Coffea canephora</name>
    <name type="common">Robusta coffee</name>
    <dbReference type="NCBI Taxonomy" id="49390"/>
    <lineage>
        <taxon>Eukaryota</taxon>
        <taxon>Viridiplantae</taxon>
        <taxon>Streptophyta</taxon>
        <taxon>Embryophyta</taxon>
        <taxon>Tracheophyta</taxon>
        <taxon>Spermatophyta</taxon>
        <taxon>Magnoliopsida</taxon>
        <taxon>eudicotyledons</taxon>
        <taxon>Gunneridae</taxon>
        <taxon>Pentapetalae</taxon>
        <taxon>asterids</taxon>
        <taxon>lamiids</taxon>
        <taxon>Gentianales</taxon>
        <taxon>Rubiaceae</taxon>
        <taxon>Ixoroideae</taxon>
        <taxon>Gardenieae complex</taxon>
        <taxon>Bertiereae - Coffeeae clade</taxon>
        <taxon>Coffeeae</taxon>
        <taxon>Coffea</taxon>
    </lineage>
</organism>
<gene>
    <name evidence="2" type="ORF">GSCOC_T00019668001</name>
</gene>
<protein>
    <submittedName>
        <fullName evidence="2">Uncharacterized protein</fullName>
    </submittedName>
</protein>
<keyword evidence="3" id="KW-1185">Reference proteome</keyword>
<feature type="region of interest" description="Disordered" evidence="1">
    <location>
        <begin position="1"/>
        <end position="21"/>
    </location>
</feature>
<evidence type="ECO:0000313" key="2">
    <source>
        <dbReference type="EMBL" id="CDP04875.1"/>
    </source>
</evidence>
<evidence type="ECO:0000256" key="1">
    <source>
        <dbReference type="SAM" id="MobiDB-lite"/>
    </source>
</evidence>
<feature type="compositionally biased region" description="Polar residues" evidence="1">
    <location>
        <begin position="1"/>
        <end position="20"/>
    </location>
</feature>
<dbReference type="InParanoid" id="A0A068U8K4"/>
<reference evidence="3" key="1">
    <citation type="journal article" date="2014" name="Science">
        <title>The coffee genome provides insight into the convergent evolution of caffeine biosynthesis.</title>
        <authorList>
            <person name="Denoeud F."/>
            <person name="Carretero-Paulet L."/>
            <person name="Dereeper A."/>
            <person name="Droc G."/>
            <person name="Guyot R."/>
            <person name="Pietrella M."/>
            <person name="Zheng C."/>
            <person name="Alberti A."/>
            <person name="Anthony F."/>
            <person name="Aprea G."/>
            <person name="Aury J.M."/>
            <person name="Bento P."/>
            <person name="Bernard M."/>
            <person name="Bocs S."/>
            <person name="Campa C."/>
            <person name="Cenci A."/>
            <person name="Combes M.C."/>
            <person name="Crouzillat D."/>
            <person name="Da Silva C."/>
            <person name="Daddiego L."/>
            <person name="De Bellis F."/>
            <person name="Dussert S."/>
            <person name="Garsmeur O."/>
            <person name="Gayraud T."/>
            <person name="Guignon V."/>
            <person name="Jahn K."/>
            <person name="Jamilloux V."/>
            <person name="Joet T."/>
            <person name="Labadie K."/>
            <person name="Lan T."/>
            <person name="Leclercq J."/>
            <person name="Lepelley M."/>
            <person name="Leroy T."/>
            <person name="Li L.T."/>
            <person name="Librado P."/>
            <person name="Lopez L."/>
            <person name="Munoz A."/>
            <person name="Noel B."/>
            <person name="Pallavicini A."/>
            <person name="Perrotta G."/>
            <person name="Poncet V."/>
            <person name="Pot D."/>
            <person name="Priyono X."/>
            <person name="Rigoreau M."/>
            <person name="Rouard M."/>
            <person name="Rozas J."/>
            <person name="Tranchant-Dubreuil C."/>
            <person name="VanBuren R."/>
            <person name="Zhang Q."/>
            <person name="Andrade A.C."/>
            <person name="Argout X."/>
            <person name="Bertrand B."/>
            <person name="de Kochko A."/>
            <person name="Graziosi G."/>
            <person name="Henry R.J."/>
            <person name="Jayarama X."/>
            <person name="Ming R."/>
            <person name="Nagai C."/>
            <person name="Rounsley S."/>
            <person name="Sankoff D."/>
            <person name="Giuliano G."/>
            <person name="Albert V.A."/>
            <person name="Wincker P."/>
            <person name="Lashermes P."/>
        </authorList>
    </citation>
    <scope>NUCLEOTIDE SEQUENCE [LARGE SCALE GENOMIC DNA]</scope>
    <source>
        <strain evidence="3">cv. DH200-94</strain>
    </source>
</reference>
<dbReference type="EMBL" id="HG739098">
    <property type="protein sequence ID" value="CDP04875.1"/>
    <property type="molecule type" value="Genomic_DNA"/>
</dbReference>
<proteinExistence type="predicted"/>
<name>A0A068U8K4_COFCA</name>
<evidence type="ECO:0000313" key="3">
    <source>
        <dbReference type="Proteomes" id="UP000295252"/>
    </source>
</evidence>